<evidence type="ECO:0008006" key="6">
    <source>
        <dbReference type="Google" id="ProtNLM"/>
    </source>
</evidence>
<evidence type="ECO:0000256" key="1">
    <source>
        <dbReference type="ARBA" id="ARBA00004370"/>
    </source>
</evidence>
<evidence type="ECO:0000256" key="2">
    <source>
        <dbReference type="ARBA" id="ARBA00023136"/>
    </source>
</evidence>
<dbReference type="InterPro" id="IPR044839">
    <property type="entry name" value="NDR1-like"/>
</dbReference>
<dbReference type="AlphaFoldDB" id="A0AA41S3K4"/>
<evidence type="ECO:0000313" key="5">
    <source>
        <dbReference type="Proteomes" id="UP001177140"/>
    </source>
</evidence>
<organism evidence="4 5">
    <name type="scientific">Papaver nudicaule</name>
    <name type="common">Iceland poppy</name>
    <dbReference type="NCBI Taxonomy" id="74823"/>
    <lineage>
        <taxon>Eukaryota</taxon>
        <taxon>Viridiplantae</taxon>
        <taxon>Streptophyta</taxon>
        <taxon>Embryophyta</taxon>
        <taxon>Tracheophyta</taxon>
        <taxon>Spermatophyta</taxon>
        <taxon>Magnoliopsida</taxon>
        <taxon>Ranunculales</taxon>
        <taxon>Papaveraceae</taxon>
        <taxon>Papaveroideae</taxon>
        <taxon>Papaver</taxon>
    </lineage>
</organism>
<comment type="subcellular location">
    <subcellularLocation>
        <location evidence="1">Membrane</location>
    </subcellularLocation>
</comment>
<dbReference type="PANTHER" id="PTHR31415:SF52">
    <property type="entry name" value="LATE EMBRYOGENESIS ABUNDANT (LEA) HYDROXYPROLINE-RICH GLYCOPROTEIN FAMILY-RELATED"/>
    <property type="match status" value="1"/>
</dbReference>
<keyword evidence="2 3" id="KW-0472">Membrane</keyword>
<gene>
    <name evidence="4" type="ORF">MKW94_029893</name>
</gene>
<keyword evidence="3" id="KW-1133">Transmembrane helix</keyword>
<keyword evidence="5" id="KW-1185">Reference proteome</keyword>
<dbReference type="GO" id="GO:0098542">
    <property type="term" value="P:defense response to other organism"/>
    <property type="evidence" value="ECO:0007669"/>
    <property type="project" value="InterPro"/>
</dbReference>
<reference evidence="4" key="1">
    <citation type="submission" date="2022-03" db="EMBL/GenBank/DDBJ databases">
        <title>A functionally conserved STORR gene fusion in Papaver species that diverged 16.8 million years ago.</title>
        <authorList>
            <person name="Catania T."/>
        </authorList>
    </citation>
    <scope>NUCLEOTIDE SEQUENCE</scope>
    <source>
        <strain evidence="4">S-191538</strain>
    </source>
</reference>
<evidence type="ECO:0000313" key="4">
    <source>
        <dbReference type="EMBL" id="MCL7026573.1"/>
    </source>
</evidence>
<comment type="caution">
    <text evidence="4">The sequence shown here is derived from an EMBL/GenBank/DDBJ whole genome shotgun (WGS) entry which is preliminary data.</text>
</comment>
<evidence type="ECO:0000256" key="3">
    <source>
        <dbReference type="SAM" id="Phobius"/>
    </source>
</evidence>
<protein>
    <recommendedName>
        <fullName evidence="6">Late embryogenesis abundant protein LEA-2 subgroup domain-containing protein</fullName>
    </recommendedName>
</protein>
<keyword evidence="3" id="KW-0812">Transmembrane</keyword>
<dbReference type="GO" id="GO:0009506">
    <property type="term" value="C:plasmodesma"/>
    <property type="evidence" value="ECO:0007669"/>
    <property type="project" value="TreeGrafter"/>
</dbReference>
<name>A0AA41S3K4_PAPNU</name>
<accession>A0AA41S3K4</accession>
<dbReference type="EMBL" id="JAJJMA010058594">
    <property type="protein sequence ID" value="MCL7026573.1"/>
    <property type="molecule type" value="Genomic_DNA"/>
</dbReference>
<dbReference type="GO" id="GO:0005886">
    <property type="term" value="C:plasma membrane"/>
    <property type="evidence" value="ECO:0007669"/>
    <property type="project" value="TreeGrafter"/>
</dbReference>
<feature type="transmembrane region" description="Helical" evidence="3">
    <location>
        <begin position="7"/>
        <end position="40"/>
    </location>
</feature>
<proteinExistence type="predicted"/>
<dbReference type="Proteomes" id="UP001177140">
    <property type="component" value="Unassembled WGS sequence"/>
</dbReference>
<sequence length="209" mass="24135">MGRGWDIFGYWSVCCACTLFSILLTIVSLGFSFFICWLWVRTYRPSISIEMFQVPALNKTSNGAFNIIDPTITFDLRLKNENLNEGVFYDAVSVTLYYYHANISTFSPIGNISTPAFYQGFHKKAHRVESIKSYGVPWNIARMEVLNGSTTTFRVDVDTRIRFRYMLFFFWSIKGQKYTVQVRGNVTVNDQGVKSVKKGLRLYLPTEKE</sequence>
<dbReference type="PANTHER" id="PTHR31415">
    <property type="entry name" value="OS05G0367900 PROTEIN"/>
    <property type="match status" value="1"/>
</dbReference>